<dbReference type="SUPFAM" id="SSF54523">
    <property type="entry name" value="Pili subunits"/>
    <property type="match status" value="1"/>
</dbReference>
<evidence type="ECO:0000256" key="6">
    <source>
        <dbReference type="SAM" id="Phobius"/>
    </source>
</evidence>
<dbReference type="GO" id="GO:0016020">
    <property type="term" value="C:membrane"/>
    <property type="evidence" value="ECO:0007669"/>
    <property type="project" value="UniProtKB-SubCell"/>
</dbReference>
<dbReference type="PANTHER" id="PTHR30093:SF44">
    <property type="entry name" value="TYPE II SECRETION SYSTEM CORE PROTEIN G"/>
    <property type="match status" value="1"/>
</dbReference>
<evidence type="ECO:0000313" key="7">
    <source>
        <dbReference type="EMBL" id="OHA83275.1"/>
    </source>
</evidence>
<evidence type="ECO:0000256" key="5">
    <source>
        <dbReference type="ARBA" id="ARBA00023136"/>
    </source>
</evidence>
<dbReference type="Gene3D" id="3.30.700.10">
    <property type="entry name" value="Glycoprotein, Type 4 Pilin"/>
    <property type="match status" value="1"/>
</dbReference>
<organism evidence="7 8">
    <name type="scientific">Candidatus Yonathbacteria bacterium RIFCSPLOWO2_01_FULL_47_33b</name>
    <dbReference type="NCBI Taxonomy" id="1802727"/>
    <lineage>
        <taxon>Bacteria</taxon>
        <taxon>Candidatus Yonathiibacteriota</taxon>
    </lineage>
</organism>
<dbReference type="PANTHER" id="PTHR30093">
    <property type="entry name" value="GENERAL SECRETION PATHWAY PROTEIN G"/>
    <property type="match status" value="1"/>
</dbReference>
<dbReference type="NCBIfam" id="TIGR02532">
    <property type="entry name" value="IV_pilin_GFxxxE"/>
    <property type="match status" value="1"/>
</dbReference>
<keyword evidence="2" id="KW-0488">Methylation</keyword>
<dbReference type="EMBL" id="MHUW01000019">
    <property type="protein sequence ID" value="OHA83275.1"/>
    <property type="molecule type" value="Genomic_DNA"/>
</dbReference>
<keyword evidence="5 6" id="KW-0472">Membrane</keyword>
<reference evidence="7 8" key="1">
    <citation type="journal article" date="2016" name="Nat. Commun.">
        <title>Thousands of microbial genomes shed light on interconnected biogeochemical processes in an aquifer system.</title>
        <authorList>
            <person name="Anantharaman K."/>
            <person name="Brown C.T."/>
            <person name="Hug L.A."/>
            <person name="Sharon I."/>
            <person name="Castelle C.J."/>
            <person name="Probst A.J."/>
            <person name="Thomas B.C."/>
            <person name="Singh A."/>
            <person name="Wilkins M.J."/>
            <person name="Karaoz U."/>
            <person name="Brodie E.L."/>
            <person name="Williams K.H."/>
            <person name="Hubbard S.S."/>
            <person name="Banfield J.F."/>
        </authorList>
    </citation>
    <scope>NUCLEOTIDE SEQUENCE [LARGE SCALE GENOMIC DNA]</scope>
</reference>
<proteinExistence type="predicted"/>
<sequence length="201" mass="21712">MSLRNKRVLVHLNFPKKMQGGFTLIELLVVISIVSLLSSVVLAALNGARTKADDTQRNQIVGEYVKALALAYDAAGTGSYPDTGNNTTMYCLGDYPTLGNYTSGTCRYGLVGTTKNENATVLEGPTGITGVKQFLPSLPTLKIVIESATRAYQGPFYQCTSATGCSTAQIEWYLQQTNQKCIKGATYTPYSWGTKCVLPLN</sequence>
<evidence type="ECO:0008006" key="9">
    <source>
        <dbReference type="Google" id="ProtNLM"/>
    </source>
</evidence>
<name>A0A1G2SE68_9BACT</name>
<evidence type="ECO:0000256" key="2">
    <source>
        <dbReference type="ARBA" id="ARBA00022481"/>
    </source>
</evidence>
<evidence type="ECO:0000256" key="1">
    <source>
        <dbReference type="ARBA" id="ARBA00004167"/>
    </source>
</evidence>
<protein>
    <recommendedName>
        <fullName evidence="9">Type II secretion system protein GspG C-terminal domain-containing protein</fullName>
    </recommendedName>
</protein>
<comment type="caution">
    <text evidence="7">The sequence shown here is derived from an EMBL/GenBank/DDBJ whole genome shotgun (WGS) entry which is preliminary data.</text>
</comment>
<evidence type="ECO:0000256" key="4">
    <source>
        <dbReference type="ARBA" id="ARBA00022989"/>
    </source>
</evidence>
<comment type="subcellular location">
    <subcellularLocation>
        <location evidence="1">Membrane</location>
        <topology evidence="1">Single-pass membrane protein</topology>
    </subcellularLocation>
</comment>
<gene>
    <name evidence="7" type="ORF">A2937_03945</name>
</gene>
<keyword evidence="3 6" id="KW-0812">Transmembrane</keyword>
<keyword evidence="4 6" id="KW-1133">Transmembrane helix</keyword>
<accession>A0A1G2SE68</accession>
<dbReference type="InterPro" id="IPR012902">
    <property type="entry name" value="N_methyl_site"/>
</dbReference>
<evidence type="ECO:0000256" key="3">
    <source>
        <dbReference type="ARBA" id="ARBA00022692"/>
    </source>
</evidence>
<evidence type="ECO:0000313" key="8">
    <source>
        <dbReference type="Proteomes" id="UP000177987"/>
    </source>
</evidence>
<feature type="transmembrane region" description="Helical" evidence="6">
    <location>
        <begin position="21"/>
        <end position="45"/>
    </location>
</feature>
<dbReference type="STRING" id="1802727.A2937_03945"/>
<dbReference type="Pfam" id="PF07963">
    <property type="entry name" value="N_methyl"/>
    <property type="match status" value="1"/>
</dbReference>
<dbReference type="AlphaFoldDB" id="A0A1G2SE68"/>
<dbReference type="Proteomes" id="UP000177987">
    <property type="component" value="Unassembled WGS sequence"/>
</dbReference>
<dbReference type="PROSITE" id="PS00409">
    <property type="entry name" value="PROKAR_NTER_METHYL"/>
    <property type="match status" value="1"/>
</dbReference>
<dbReference type="InterPro" id="IPR045584">
    <property type="entry name" value="Pilin-like"/>
</dbReference>